<evidence type="ECO:0000256" key="1">
    <source>
        <dbReference type="ARBA" id="ARBA00010944"/>
    </source>
</evidence>
<dbReference type="GO" id="GO:0008831">
    <property type="term" value="F:dTDP-4-dehydrorhamnose reductase activity"/>
    <property type="evidence" value="ECO:0007669"/>
    <property type="project" value="UniProtKB-EC"/>
</dbReference>
<protein>
    <recommendedName>
        <fullName evidence="2">dTDP-4-dehydrorhamnose reductase</fullName>
        <ecNumber evidence="2">1.1.1.133</ecNumber>
    </recommendedName>
</protein>
<proteinExistence type="inferred from homology"/>
<comment type="function">
    <text evidence="2">Catalyzes the reduction of dTDP-6-deoxy-L-lyxo-4-hexulose to yield dTDP-L-rhamnose.</text>
</comment>
<dbReference type="SUPFAM" id="SSF51735">
    <property type="entry name" value="NAD(P)-binding Rossmann-fold domains"/>
    <property type="match status" value="1"/>
</dbReference>
<gene>
    <name evidence="4" type="primary">rmlD</name>
    <name evidence="4" type="ORF">Csp1_07750</name>
</gene>
<name>A0A2Z3YSM2_9CORY</name>
<sequence>MDTSGSGVPVFPAQQGTTVAVGAAGQVGRELVATGAVPVTRRDMDLLASPRDLRETALRLFASADTVVNVAAWTAVDAAEDPVNAAAVEGVNATAPGILAAAAAEVGARFLHVSTDYVFSGVPVRADRPWQVDDPVDPVNVYGVTKAAGEDAVRAHGGTVVRTAWVWSGPHEPGRDFVSTMADLAASGRDPLVVDDQTGRPTRAGDLAAGLMELSRLTGELPPTLHYTDSGEPVTWFGFAREVFRLLGHDPDRVGACASGDRLSPARRPAWSVLDLSDWCRLATAPPPWRDSLREGLSVAGG</sequence>
<dbReference type="InterPro" id="IPR036291">
    <property type="entry name" value="NAD(P)-bd_dom_sf"/>
</dbReference>
<comment type="pathway">
    <text evidence="2">Carbohydrate biosynthesis; dTDP-L-rhamnose biosynthesis.</text>
</comment>
<dbReference type="InterPro" id="IPR029903">
    <property type="entry name" value="RmlD-like-bd"/>
</dbReference>
<dbReference type="PANTHER" id="PTHR10491">
    <property type="entry name" value="DTDP-4-DEHYDRORHAMNOSE REDUCTASE"/>
    <property type="match status" value="1"/>
</dbReference>
<dbReference type="AlphaFoldDB" id="A0A2Z3YSM2"/>
<dbReference type="GO" id="GO:0019305">
    <property type="term" value="P:dTDP-rhamnose biosynthetic process"/>
    <property type="evidence" value="ECO:0007669"/>
    <property type="project" value="UniProtKB-UniPathway"/>
</dbReference>
<dbReference type="OrthoDB" id="9803892at2"/>
<dbReference type="RefSeq" id="WP_110481112.1">
    <property type="nucleotide sequence ID" value="NZ_CP024988.1"/>
</dbReference>
<dbReference type="STRING" id="1737425.GCA_900049755_00517"/>
<dbReference type="Proteomes" id="UP000247696">
    <property type="component" value="Chromosome"/>
</dbReference>
<dbReference type="Pfam" id="PF04321">
    <property type="entry name" value="RmlD_sub_bind"/>
    <property type="match status" value="1"/>
</dbReference>
<feature type="domain" description="RmlD-like substrate binding" evidence="3">
    <location>
        <begin position="19"/>
        <end position="297"/>
    </location>
</feature>
<keyword evidence="5" id="KW-1185">Reference proteome</keyword>
<organism evidence="4 5">
    <name type="scientific">Corynebacterium provencense</name>
    <dbReference type="NCBI Taxonomy" id="1737425"/>
    <lineage>
        <taxon>Bacteria</taxon>
        <taxon>Bacillati</taxon>
        <taxon>Actinomycetota</taxon>
        <taxon>Actinomycetes</taxon>
        <taxon>Mycobacteriales</taxon>
        <taxon>Corynebacteriaceae</taxon>
        <taxon>Corynebacterium</taxon>
    </lineage>
</organism>
<dbReference type="KEGG" id="cpre:Csp1_07750"/>
<keyword evidence="2 4" id="KW-0560">Oxidoreductase</keyword>
<evidence type="ECO:0000313" key="5">
    <source>
        <dbReference type="Proteomes" id="UP000247696"/>
    </source>
</evidence>
<evidence type="ECO:0000256" key="2">
    <source>
        <dbReference type="RuleBase" id="RU364082"/>
    </source>
</evidence>
<dbReference type="Gene3D" id="3.40.50.720">
    <property type="entry name" value="NAD(P)-binding Rossmann-like Domain"/>
    <property type="match status" value="1"/>
</dbReference>
<evidence type="ECO:0000259" key="3">
    <source>
        <dbReference type="Pfam" id="PF04321"/>
    </source>
</evidence>
<reference evidence="5" key="1">
    <citation type="submission" date="2017-11" db="EMBL/GenBank/DDBJ databases">
        <title>Otitis media/interna in a cat caused by the recently described species Corynebacterium provencense.</title>
        <authorList>
            <person name="Kittl S."/>
            <person name="Brodard I."/>
            <person name="Rychener L."/>
            <person name="Jores J."/>
            <person name="Roosje P."/>
            <person name="Gobeli Brawand S."/>
        </authorList>
    </citation>
    <scope>NUCLEOTIDE SEQUENCE [LARGE SCALE GENOMIC DNA]</scope>
    <source>
        <strain evidence="5">17KM38</strain>
    </source>
</reference>
<comment type="similarity">
    <text evidence="1 2">Belongs to the dTDP-4-dehydrorhamnose reductase family.</text>
</comment>
<dbReference type="PANTHER" id="PTHR10491:SF4">
    <property type="entry name" value="METHIONINE ADENOSYLTRANSFERASE 2 SUBUNIT BETA"/>
    <property type="match status" value="1"/>
</dbReference>
<dbReference type="CDD" id="cd05254">
    <property type="entry name" value="dTDP_HR_like_SDR_e"/>
    <property type="match status" value="1"/>
</dbReference>
<dbReference type="EMBL" id="CP024988">
    <property type="protein sequence ID" value="AWT25584.1"/>
    <property type="molecule type" value="Genomic_DNA"/>
</dbReference>
<evidence type="ECO:0000313" key="4">
    <source>
        <dbReference type="EMBL" id="AWT25584.1"/>
    </source>
</evidence>
<dbReference type="InterPro" id="IPR005913">
    <property type="entry name" value="dTDP_dehydrorham_reduct"/>
</dbReference>
<keyword evidence="2" id="KW-0521">NADP</keyword>
<accession>A0A2Z3YSM2</accession>
<dbReference type="Gene3D" id="3.90.25.10">
    <property type="entry name" value="UDP-galactose 4-epimerase, domain 1"/>
    <property type="match status" value="1"/>
</dbReference>
<dbReference type="UniPathway" id="UPA00124"/>
<dbReference type="EC" id="1.1.1.133" evidence="2"/>